<evidence type="ECO:0008006" key="3">
    <source>
        <dbReference type="Google" id="ProtNLM"/>
    </source>
</evidence>
<dbReference type="OrthoDB" id="10620235at2759"/>
<accession>A0A072PLZ2</accession>
<dbReference type="AlphaFoldDB" id="A0A072PLZ2"/>
<comment type="caution">
    <text evidence="1">The sequence shown here is derived from an EMBL/GenBank/DDBJ whole genome shotgun (WGS) entry which is preliminary data.</text>
</comment>
<organism evidence="1 2">
    <name type="scientific">Exophiala aquamarina CBS 119918</name>
    <dbReference type="NCBI Taxonomy" id="1182545"/>
    <lineage>
        <taxon>Eukaryota</taxon>
        <taxon>Fungi</taxon>
        <taxon>Dikarya</taxon>
        <taxon>Ascomycota</taxon>
        <taxon>Pezizomycotina</taxon>
        <taxon>Eurotiomycetes</taxon>
        <taxon>Chaetothyriomycetidae</taxon>
        <taxon>Chaetothyriales</taxon>
        <taxon>Herpotrichiellaceae</taxon>
        <taxon>Exophiala</taxon>
    </lineage>
</organism>
<dbReference type="GeneID" id="25281664"/>
<protein>
    <recommendedName>
        <fullName evidence="3">Clr5 domain-containing protein</fullName>
    </recommendedName>
</protein>
<name>A0A072PLZ2_9EURO</name>
<proteinExistence type="predicted"/>
<dbReference type="HOGENOM" id="CLU_418555_0_0_1"/>
<evidence type="ECO:0000313" key="1">
    <source>
        <dbReference type="EMBL" id="KEF56560.1"/>
    </source>
</evidence>
<sequence length="684" mass="77673">MGVNNDFRTWDPQKPRRAEAISGETWASFRAMITDWHARGLTKKEILGKLSVEHSFFPSKSQLVARMGLWDLHVHRRAPLALDQSDLSLDDLFTSPVTSVPPSRPPNKSVYDSRLRSSKLTPQYMPKSISAPTVLTFTDNVRPFDRLTVTSSSTSLSAQFQSHRYNEIFHSRWAPTNPNGVDIFIDHLNSLLQYFPQRLLFHDRFFGAEAICTMDQLRVERLLKLASYLSAGNLLRDSFDTYLTCFATTVFYFPTALSTSEDDFPYADEQFATWLLQRIREITRHSHILGFLVTSAVGCVRSSCTLDDASCAGRLLRILMSILSEGTGRFLALLTLLHHYHRDLEQFWSPIGFEWTSTSACHLMQENVAEDVFSTLIPDVKDRELVFLSSKEQIEFAFPTDNFWVGSKLFDIAHDKIARQFIGNAFIRSKAFDLLGWCKITFVSKQRSIEERLVEVQDMKLEYEEFQDIASQLLFWCFIHEKTCSNGSPPLDESAYASSSFSRFGINIPDAFAVVAISVTKKAQWPKTFKDLASGTLQPSTLLTWLLKRLQMLMTEDGILEFIYRYFRRMLRHQSGGVSNLLPSATSTGRRFAHMMAEHLFGNIDASCVPTTANACTNEANHARRFEVPDGNDKVAGFACGDSRPWDRLFILFDEWGATRVSLLSSAVTAKDMAILADPDQWGD</sequence>
<keyword evidence="2" id="KW-1185">Reference proteome</keyword>
<gene>
    <name evidence="1" type="ORF">A1O9_06748</name>
</gene>
<reference evidence="1 2" key="1">
    <citation type="submission" date="2013-03" db="EMBL/GenBank/DDBJ databases">
        <title>The Genome Sequence of Exophiala aquamarina CBS 119918.</title>
        <authorList>
            <consortium name="The Broad Institute Genomics Platform"/>
            <person name="Cuomo C."/>
            <person name="de Hoog S."/>
            <person name="Gorbushina A."/>
            <person name="Walker B."/>
            <person name="Young S.K."/>
            <person name="Zeng Q."/>
            <person name="Gargeya S."/>
            <person name="Fitzgerald M."/>
            <person name="Haas B."/>
            <person name="Abouelleil A."/>
            <person name="Allen A.W."/>
            <person name="Alvarado L."/>
            <person name="Arachchi H.M."/>
            <person name="Berlin A.M."/>
            <person name="Chapman S.B."/>
            <person name="Gainer-Dewar J."/>
            <person name="Goldberg J."/>
            <person name="Griggs A."/>
            <person name="Gujja S."/>
            <person name="Hansen M."/>
            <person name="Howarth C."/>
            <person name="Imamovic A."/>
            <person name="Ireland A."/>
            <person name="Larimer J."/>
            <person name="McCowan C."/>
            <person name="Murphy C."/>
            <person name="Pearson M."/>
            <person name="Poon T.W."/>
            <person name="Priest M."/>
            <person name="Roberts A."/>
            <person name="Saif S."/>
            <person name="Shea T."/>
            <person name="Sisk P."/>
            <person name="Sykes S."/>
            <person name="Wortman J."/>
            <person name="Nusbaum C."/>
            <person name="Birren B."/>
        </authorList>
    </citation>
    <scope>NUCLEOTIDE SEQUENCE [LARGE SCALE GENOMIC DNA]</scope>
    <source>
        <strain evidence="1 2">CBS 119918</strain>
    </source>
</reference>
<dbReference type="RefSeq" id="XP_013259150.1">
    <property type="nucleotide sequence ID" value="XM_013403696.1"/>
</dbReference>
<dbReference type="Proteomes" id="UP000027920">
    <property type="component" value="Unassembled WGS sequence"/>
</dbReference>
<dbReference type="EMBL" id="AMGV01000005">
    <property type="protein sequence ID" value="KEF56560.1"/>
    <property type="molecule type" value="Genomic_DNA"/>
</dbReference>
<evidence type="ECO:0000313" key="2">
    <source>
        <dbReference type="Proteomes" id="UP000027920"/>
    </source>
</evidence>
<dbReference type="VEuPathDB" id="FungiDB:A1O9_06748"/>